<dbReference type="InterPro" id="IPR051052">
    <property type="entry name" value="Diverse_substrate_MTase"/>
</dbReference>
<dbReference type="PATRIC" id="fig|189381.12.peg.2860"/>
<evidence type="ECO:0000313" key="4">
    <source>
        <dbReference type="EMBL" id="KON85084.1"/>
    </source>
</evidence>
<keyword evidence="5" id="KW-1185">Reference proteome</keyword>
<dbReference type="Gene3D" id="3.40.50.150">
    <property type="entry name" value="Vaccinia Virus protein VP39"/>
    <property type="match status" value="1"/>
</dbReference>
<dbReference type="Proteomes" id="UP000037405">
    <property type="component" value="Unassembled WGS sequence"/>
</dbReference>
<evidence type="ECO:0000259" key="3">
    <source>
        <dbReference type="Pfam" id="PF13649"/>
    </source>
</evidence>
<dbReference type="PANTHER" id="PTHR44942">
    <property type="entry name" value="METHYLTRANSF_11 DOMAIN-CONTAINING PROTEIN"/>
    <property type="match status" value="1"/>
</dbReference>
<accession>A0A0M0G5F2</accession>
<dbReference type="CDD" id="cd02440">
    <property type="entry name" value="AdoMet_MTases"/>
    <property type="match status" value="1"/>
</dbReference>
<organism evidence="4 5">
    <name type="scientific">Rossellomorea marisflavi</name>
    <dbReference type="NCBI Taxonomy" id="189381"/>
    <lineage>
        <taxon>Bacteria</taxon>
        <taxon>Bacillati</taxon>
        <taxon>Bacillota</taxon>
        <taxon>Bacilli</taxon>
        <taxon>Bacillales</taxon>
        <taxon>Bacillaceae</taxon>
        <taxon>Rossellomorea</taxon>
    </lineage>
</organism>
<evidence type="ECO:0000313" key="5">
    <source>
        <dbReference type="Proteomes" id="UP000037405"/>
    </source>
</evidence>
<dbReference type="PANTHER" id="PTHR44942:SF4">
    <property type="entry name" value="METHYLTRANSFERASE TYPE 11 DOMAIN-CONTAINING PROTEIN"/>
    <property type="match status" value="1"/>
</dbReference>
<dbReference type="OrthoDB" id="9797252at2"/>
<dbReference type="Pfam" id="PF13649">
    <property type="entry name" value="Methyltransf_25"/>
    <property type="match status" value="1"/>
</dbReference>
<dbReference type="InterPro" id="IPR029063">
    <property type="entry name" value="SAM-dependent_MTases_sf"/>
</dbReference>
<feature type="domain" description="Methyltransferase" evidence="3">
    <location>
        <begin position="43"/>
        <end position="136"/>
    </location>
</feature>
<keyword evidence="1 4" id="KW-0489">Methyltransferase</keyword>
<protein>
    <submittedName>
        <fullName evidence="4">Methyltransferase</fullName>
    </submittedName>
</protein>
<gene>
    <name evidence="4" type="ORF">AF331_13970</name>
</gene>
<dbReference type="GO" id="GO:0032259">
    <property type="term" value="P:methylation"/>
    <property type="evidence" value="ECO:0007669"/>
    <property type="project" value="UniProtKB-KW"/>
</dbReference>
<reference evidence="5" key="1">
    <citation type="submission" date="2015-07" db="EMBL/GenBank/DDBJ databases">
        <title>Fjat-14235 jcm11544.</title>
        <authorList>
            <person name="Liu B."/>
            <person name="Wang J."/>
            <person name="Zhu Y."/>
            <person name="Liu G."/>
            <person name="Chen Q."/>
            <person name="Chen Z."/>
            <person name="Lan J."/>
            <person name="Che J."/>
            <person name="Ge C."/>
            <person name="Shi H."/>
            <person name="Pan Z."/>
            <person name="Liu X."/>
        </authorList>
    </citation>
    <scope>NUCLEOTIDE SEQUENCE [LARGE SCALE GENOMIC DNA]</scope>
    <source>
        <strain evidence="5">JCM 11544</strain>
    </source>
</reference>
<dbReference type="RefSeq" id="WP_053428685.1">
    <property type="nucleotide sequence ID" value="NZ_LGUE01000004.1"/>
</dbReference>
<dbReference type="InterPro" id="IPR041698">
    <property type="entry name" value="Methyltransf_25"/>
</dbReference>
<evidence type="ECO:0000256" key="1">
    <source>
        <dbReference type="ARBA" id="ARBA00022603"/>
    </source>
</evidence>
<proteinExistence type="predicted"/>
<evidence type="ECO:0000256" key="2">
    <source>
        <dbReference type="ARBA" id="ARBA00022679"/>
    </source>
</evidence>
<dbReference type="EMBL" id="LGUE01000004">
    <property type="protein sequence ID" value="KON85084.1"/>
    <property type="molecule type" value="Genomic_DNA"/>
</dbReference>
<dbReference type="AlphaFoldDB" id="A0A0M0G5F2"/>
<comment type="caution">
    <text evidence="4">The sequence shown here is derived from an EMBL/GenBank/DDBJ whole genome shotgun (WGS) entry which is preliminary data.</text>
</comment>
<name>A0A0M0G5F2_9BACI</name>
<dbReference type="STRING" id="189381.GCA_900166615_01131"/>
<keyword evidence="2 4" id="KW-0808">Transferase</keyword>
<dbReference type="GO" id="GO:0008168">
    <property type="term" value="F:methyltransferase activity"/>
    <property type="evidence" value="ECO:0007669"/>
    <property type="project" value="UniProtKB-KW"/>
</dbReference>
<sequence>MPTYGKNLFKGAAGYYAAYRPVYPSTLIRTLIDEFSLDGEGNILDLGCGPGTMTVRLADWAEKTVGIDTEPEMIQEAKRIHSMIRNGQVEWFAGTWAEYKMTNPHRFKLVTIAKAFHWMDRDSILEHLYDRVEAGGGIAIIDNYEPERKRERWQEVLDAIIRKWYGQERRAGDSTYTHPVERHETIIRRSRFTYEEITLPPYMIHWTIESILGNLYSTSYGAKRFLGDNIIPFEQEVKLALEGFAPLTEPTTLSIKIARK</sequence>
<dbReference type="SUPFAM" id="SSF53335">
    <property type="entry name" value="S-adenosyl-L-methionine-dependent methyltransferases"/>
    <property type="match status" value="1"/>
</dbReference>